<dbReference type="Proteomes" id="UP000242133">
    <property type="component" value="Unassembled WGS sequence"/>
</dbReference>
<dbReference type="RefSeq" id="WP_106590674.1">
    <property type="nucleotide sequence ID" value="NZ_PYGI01000003.1"/>
</dbReference>
<dbReference type="InterPro" id="IPR045584">
    <property type="entry name" value="Pilin-like"/>
</dbReference>
<dbReference type="OrthoDB" id="5296638at2"/>
<keyword evidence="3" id="KW-1185">Reference proteome</keyword>
<organism evidence="2 3">
    <name type="scientific">Marinobacterium halophilum</name>
    <dbReference type="NCBI Taxonomy" id="267374"/>
    <lineage>
        <taxon>Bacteria</taxon>
        <taxon>Pseudomonadati</taxon>
        <taxon>Pseudomonadota</taxon>
        <taxon>Gammaproteobacteria</taxon>
        <taxon>Oceanospirillales</taxon>
        <taxon>Oceanospirillaceae</taxon>
        <taxon>Marinobacterium</taxon>
    </lineage>
</organism>
<dbReference type="InterPro" id="IPR031982">
    <property type="entry name" value="PilE-like"/>
</dbReference>
<sequence length="128" mass="13781">MTVSNTRSGGFTLIELMIVVLIIGILSAIAYPSYVNQVQRGNRAEGRAAIATAAQQLERCYTRYNSYNDANCNTINGDTETGLYSIAINAAADSYTITATQQFGDATCGNLTLQHNGVKGSNDNDECW</sequence>
<dbReference type="GO" id="GO:0043683">
    <property type="term" value="P:type IV pilus assembly"/>
    <property type="evidence" value="ECO:0007669"/>
    <property type="project" value="InterPro"/>
</dbReference>
<evidence type="ECO:0000256" key="1">
    <source>
        <dbReference type="SAM" id="Phobius"/>
    </source>
</evidence>
<dbReference type="PROSITE" id="PS00409">
    <property type="entry name" value="PROKAR_NTER_METHYL"/>
    <property type="match status" value="1"/>
</dbReference>
<dbReference type="SUPFAM" id="SSF54523">
    <property type="entry name" value="Pili subunits"/>
    <property type="match status" value="1"/>
</dbReference>
<keyword evidence="1" id="KW-0472">Membrane</keyword>
<proteinExistence type="predicted"/>
<evidence type="ECO:0000313" key="3">
    <source>
        <dbReference type="Proteomes" id="UP000242133"/>
    </source>
</evidence>
<dbReference type="Gene3D" id="3.30.700.10">
    <property type="entry name" value="Glycoprotein, Type 4 Pilin"/>
    <property type="match status" value="1"/>
</dbReference>
<evidence type="ECO:0000313" key="2">
    <source>
        <dbReference type="EMBL" id="PSL15853.1"/>
    </source>
</evidence>
<name>A0A2P8F2B4_9GAMM</name>
<dbReference type="EMBL" id="PYGI01000003">
    <property type="protein sequence ID" value="PSL15853.1"/>
    <property type="molecule type" value="Genomic_DNA"/>
</dbReference>
<keyword evidence="1" id="KW-1133">Transmembrane helix</keyword>
<feature type="transmembrane region" description="Helical" evidence="1">
    <location>
        <begin position="12"/>
        <end position="34"/>
    </location>
</feature>
<dbReference type="NCBIfam" id="TIGR02532">
    <property type="entry name" value="IV_pilin_GFxxxE"/>
    <property type="match status" value="1"/>
</dbReference>
<dbReference type="AlphaFoldDB" id="A0A2P8F2B4"/>
<dbReference type="PANTHER" id="PTHR30093:SF47">
    <property type="entry name" value="TYPE IV PILUS NON-CORE MINOR PILIN PILE"/>
    <property type="match status" value="1"/>
</dbReference>
<dbReference type="InterPro" id="IPR012902">
    <property type="entry name" value="N_methyl_site"/>
</dbReference>
<dbReference type="Pfam" id="PF16732">
    <property type="entry name" value="ComP_DUS"/>
    <property type="match status" value="1"/>
</dbReference>
<reference evidence="2 3" key="1">
    <citation type="submission" date="2018-03" db="EMBL/GenBank/DDBJ databases">
        <title>Genomic Encyclopedia of Archaeal and Bacterial Type Strains, Phase II (KMG-II): from individual species to whole genera.</title>
        <authorList>
            <person name="Goeker M."/>
        </authorList>
    </citation>
    <scope>NUCLEOTIDE SEQUENCE [LARGE SCALE GENOMIC DNA]</scope>
    <source>
        <strain evidence="2 3">DSM 17586</strain>
    </source>
</reference>
<dbReference type="Pfam" id="PF07963">
    <property type="entry name" value="N_methyl"/>
    <property type="match status" value="1"/>
</dbReference>
<protein>
    <submittedName>
        <fullName evidence="2">Type IV pilus assembly protein PilE</fullName>
    </submittedName>
</protein>
<dbReference type="PANTHER" id="PTHR30093">
    <property type="entry name" value="GENERAL SECRETION PATHWAY PROTEIN G"/>
    <property type="match status" value="1"/>
</dbReference>
<gene>
    <name evidence="2" type="ORF">CLV44_103134</name>
</gene>
<accession>A0A2P8F2B4</accession>
<comment type="caution">
    <text evidence="2">The sequence shown here is derived from an EMBL/GenBank/DDBJ whole genome shotgun (WGS) entry which is preliminary data.</text>
</comment>
<keyword evidence="1" id="KW-0812">Transmembrane</keyword>